<dbReference type="GO" id="GO:0016787">
    <property type="term" value="F:hydrolase activity"/>
    <property type="evidence" value="ECO:0007669"/>
    <property type="project" value="UniProtKB-KW"/>
</dbReference>
<accession>A0AAN1XXG1</accession>
<dbReference type="InterPro" id="IPR000073">
    <property type="entry name" value="AB_hydrolase_1"/>
</dbReference>
<evidence type="ECO:0000256" key="1">
    <source>
        <dbReference type="SAM" id="SignalP"/>
    </source>
</evidence>
<keyword evidence="4" id="KW-1185">Reference proteome</keyword>
<sequence>MKRLTRTLLAGAGVTGALAAANRALQNAPLPTNALGGTRRPWNWRGYEIFATEAGTGSLVILVHGIYAGASSYEFRKLFPLLARRHRVVAFDLLGCGLSDKPRLAYSPELFVEQIVDALDAFGSEPTALVGASLGGAFAIRAATRASDRVDRLALICPAGLAGVLDKGPRGPQGAFVLLIRTPVVGEALFNALASKASIRWFLRKQVYSTPERATDEIVDHYYAVTHQPGARYVPAAFVGGALDTNVARDLPFLTMPLQVLWGERAPSISPRSHADEFLRLARHGRLATFADSGLLPQEEEPEAVDAALESFLSVASSR</sequence>
<dbReference type="Proteomes" id="UP001317532">
    <property type="component" value="Chromosome"/>
</dbReference>
<gene>
    <name evidence="3" type="ORF">WPS_24480</name>
</gene>
<organism evidence="3 4">
    <name type="scientific">Vulcanimicrobium alpinum</name>
    <dbReference type="NCBI Taxonomy" id="3016050"/>
    <lineage>
        <taxon>Bacteria</taxon>
        <taxon>Bacillati</taxon>
        <taxon>Vulcanimicrobiota</taxon>
        <taxon>Vulcanimicrobiia</taxon>
        <taxon>Vulcanimicrobiales</taxon>
        <taxon>Vulcanimicrobiaceae</taxon>
        <taxon>Vulcanimicrobium</taxon>
    </lineage>
</organism>
<dbReference type="PANTHER" id="PTHR46438:SF2">
    <property type="entry name" value="ALPHA_BETA-HYDROLASES SUPERFAMILY PROTEIN"/>
    <property type="match status" value="1"/>
</dbReference>
<evidence type="ECO:0000313" key="4">
    <source>
        <dbReference type="Proteomes" id="UP001317532"/>
    </source>
</evidence>
<dbReference type="InterPro" id="IPR029058">
    <property type="entry name" value="AB_hydrolase_fold"/>
</dbReference>
<dbReference type="RefSeq" id="WP_317994784.1">
    <property type="nucleotide sequence ID" value="NZ_AP025523.1"/>
</dbReference>
<proteinExistence type="predicted"/>
<dbReference type="SUPFAM" id="SSF53474">
    <property type="entry name" value="alpha/beta-Hydrolases"/>
    <property type="match status" value="1"/>
</dbReference>
<dbReference type="Gene3D" id="3.40.50.1820">
    <property type="entry name" value="alpha/beta hydrolase"/>
    <property type="match status" value="1"/>
</dbReference>
<reference evidence="3 4" key="1">
    <citation type="journal article" date="2022" name="ISME Commun">
        <title>Vulcanimicrobium alpinus gen. nov. sp. nov., the first cultivated representative of the candidate phylum 'Eremiobacterota', is a metabolically versatile aerobic anoxygenic phototroph.</title>
        <authorList>
            <person name="Yabe S."/>
            <person name="Muto K."/>
            <person name="Abe K."/>
            <person name="Yokota A."/>
            <person name="Staudigel H."/>
            <person name="Tebo B.M."/>
        </authorList>
    </citation>
    <scope>NUCLEOTIDE SEQUENCE [LARGE SCALE GENOMIC DNA]</scope>
    <source>
        <strain evidence="3 4">WC8-2</strain>
    </source>
</reference>
<feature type="signal peptide" evidence="1">
    <location>
        <begin position="1"/>
        <end position="19"/>
    </location>
</feature>
<dbReference type="PRINTS" id="PR00111">
    <property type="entry name" value="ABHYDROLASE"/>
</dbReference>
<evidence type="ECO:0000313" key="3">
    <source>
        <dbReference type="EMBL" id="BDE07172.1"/>
    </source>
</evidence>
<feature type="chain" id="PRO_5042856865" evidence="1">
    <location>
        <begin position="20"/>
        <end position="319"/>
    </location>
</feature>
<dbReference type="Pfam" id="PF12697">
    <property type="entry name" value="Abhydrolase_6"/>
    <property type="match status" value="1"/>
</dbReference>
<dbReference type="AlphaFoldDB" id="A0AAN1XXG1"/>
<dbReference type="PANTHER" id="PTHR46438">
    <property type="entry name" value="ALPHA/BETA-HYDROLASES SUPERFAMILY PROTEIN"/>
    <property type="match status" value="1"/>
</dbReference>
<name>A0AAN1XXG1_UNVUL</name>
<dbReference type="KEGG" id="vab:WPS_24480"/>
<dbReference type="EMBL" id="AP025523">
    <property type="protein sequence ID" value="BDE07172.1"/>
    <property type="molecule type" value="Genomic_DNA"/>
</dbReference>
<keyword evidence="1" id="KW-0732">Signal</keyword>
<evidence type="ECO:0000259" key="2">
    <source>
        <dbReference type="Pfam" id="PF12697"/>
    </source>
</evidence>
<keyword evidence="3" id="KW-0378">Hydrolase</keyword>
<protein>
    <submittedName>
        <fullName evidence="3">Alpha/beta hydrolase</fullName>
    </submittedName>
</protein>
<feature type="domain" description="AB hydrolase-1" evidence="2">
    <location>
        <begin position="60"/>
        <end position="307"/>
    </location>
</feature>